<evidence type="ECO:0000313" key="5">
    <source>
        <dbReference type="EMBL" id="MFD2208089.1"/>
    </source>
</evidence>
<dbReference type="SUPFAM" id="SSF46894">
    <property type="entry name" value="C-terminal effector domain of the bipartite response regulators"/>
    <property type="match status" value="1"/>
</dbReference>
<dbReference type="EMBL" id="JBHUII010000013">
    <property type="protein sequence ID" value="MFD2208089.1"/>
    <property type="molecule type" value="Genomic_DNA"/>
</dbReference>
<proteinExistence type="predicted"/>
<dbReference type="Proteomes" id="UP001597294">
    <property type="component" value="Unassembled WGS sequence"/>
</dbReference>
<evidence type="ECO:0000313" key="6">
    <source>
        <dbReference type="Proteomes" id="UP001597294"/>
    </source>
</evidence>
<organism evidence="5 6">
    <name type="scientific">Kiloniella antarctica</name>
    <dbReference type="NCBI Taxonomy" id="1550907"/>
    <lineage>
        <taxon>Bacteria</taxon>
        <taxon>Pseudomonadati</taxon>
        <taxon>Pseudomonadota</taxon>
        <taxon>Alphaproteobacteria</taxon>
        <taxon>Rhodospirillales</taxon>
        <taxon>Kiloniellaceae</taxon>
        <taxon>Kiloniella</taxon>
    </lineage>
</organism>
<evidence type="ECO:0000256" key="2">
    <source>
        <dbReference type="ARBA" id="ARBA00023125"/>
    </source>
</evidence>
<dbReference type="RefSeq" id="WP_380255371.1">
    <property type="nucleotide sequence ID" value="NZ_JBHUII010000013.1"/>
</dbReference>
<dbReference type="InterPro" id="IPR016032">
    <property type="entry name" value="Sig_transdc_resp-reg_C-effctor"/>
</dbReference>
<evidence type="ECO:0000256" key="3">
    <source>
        <dbReference type="ARBA" id="ARBA00023163"/>
    </source>
</evidence>
<evidence type="ECO:0000256" key="1">
    <source>
        <dbReference type="ARBA" id="ARBA00023015"/>
    </source>
</evidence>
<gene>
    <name evidence="5" type="ORF">ACFSKO_20920</name>
</gene>
<dbReference type="SMART" id="SM00421">
    <property type="entry name" value="HTH_LUXR"/>
    <property type="match status" value="1"/>
</dbReference>
<dbReference type="InterPro" id="IPR000792">
    <property type="entry name" value="Tscrpt_reg_LuxR_C"/>
</dbReference>
<protein>
    <submittedName>
        <fullName evidence="5">Helix-turn-helix transcriptional regulator</fullName>
    </submittedName>
</protein>
<keyword evidence="1" id="KW-0805">Transcription regulation</keyword>
<accession>A0ABW5BR91</accession>
<reference evidence="6" key="1">
    <citation type="journal article" date="2019" name="Int. J. Syst. Evol. Microbiol.">
        <title>The Global Catalogue of Microorganisms (GCM) 10K type strain sequencing project: providing services to taxonomists for standard genome sequencing and annotation.</title>
        <authorList>
            <consortium name="The Broad Institute Genomics Platform"/>
            <consortium name="The Broad Institute Genome Sequencing Center for Infectious Disease"/>
            <person name="Wu L."/>
            <person name="Ma J."/>
        </authorList>
    </citation>
    <scope>NUCLEOTIDE SEQUENCE [LARGE SCALE GENOMIC DNA]</scope>
    <source>
        <strain evidence="6">CGMCC 4.7192</strain>
    </source>
</reference>
<evidence type="ECO:0000259" key="4">
    <source>
        <dbReference type="PROSITE" id="PS50043"/>
    </source>
</evidence>
<feature type="domain" description="HTH luxR-type" evidence="4">
    <location>
        <begin position="139"/>
        <end position="204"/>
    </location>
</feature>
<dbReference type="PANTHER" id="PTHR44688">
    <property type="entry name" value="DNA-BINDING TRANSCRIPTIONAL ACTIVATOR DEVR_DOSR"/>
    <property type="match status" value="1"/>
</dbReference>
<keyword evidence="2" id="KW-0238">DNA-binding</keyword>
<dbReference type="InterPro" id="IPR036388">
    <property type="entry name" value="WH-like_DNA-bd_sf"/>
</dbReference>
<comment type="caution">
    <text evidence="5">The sequence shown here is derived from an EMBL/GenBank/DDBJ whole genome shotgun (WGS) entry which is preliminary data.</text>
</comment>
<dbReference type="CDD" id="cd06170">
    <property type="entry name" value="LuxR_C_like"/>
    <property type="match status" value="1"/>
</dbReference>
<dbReference type="PRINTS" id="PR00038">
    <property type="entry name" value="HTHLUXR"/>
</dbReference>
<keyword evidence="3" id="KW-0804">Transcription</keyword>
<keyword evidence="6" id="KW-1185">Reference proteome</keyword>
<dbReference type="PANTHER" id="PTHR44688:SF16">
    <property type="entry name" value="DNA-BINDING TRANSCRIPTIONAL ACTIVATOR DEVR_DOSR"/>
    <property type="match status" value="1"/>
</dbReference>
<dbReference type="Pfam" id="PF00196">
    <property type="entry name" value="GerE"/>
    <property type="match status" value="1"/>
</dbReference>
<dbReference type="PROSITE" id="PS50043">
    <property type="entry name" value="HTH_LUXR_2"/>
    <property type="match status" value="1"/>
</dbReference>
<sequence length="204" mass="22658">MLVIDDVASFYVLGELEMIKSILADKIKSSFPNADCFLGKGGSIRLPYNYADIPHCILYISPMLTKQCLLKISAIQNHPLAKIILVTDERSNPDHTAQSLGVNAFYSINKSFDGLANLMASLLATGPLPMNKEHQVIEPPLLPFQLTTKENQILTLLKKGMSNKEIANITKKAEGTVKVQLKSIYKKLNIHSRAEAMNRFMDVV</sequence>
<name>A0ABW5BR91_9PROT</name>
<dbReference type="Gene3D" id="1.10.10.10">
    <property type="entry name" value="Winged helix-like DNA-binding domain superfamily/Winged helix DNA-binding domain"/>
    <property type="match status" value="1"/>
</dbReference>